<evidence type="ECO:0000313" key="3">
    <source>
        <dbReference type="Proteomes" id="UP000316759"/>
    </source>
</evidence>
<feature type="compositionally biased region" description="Polar residues" evidence="1">
    <location>
        <begin position="243"/>
        <end position="264"/>
    </location>
</feature>
<evidence type="ECO:0000256" key="1">
    <source>
        <dbReference type="SAM" id="MobiDB-lite"/>
    </source>
</evidence>
<dbReference type="STRING" id="46835.A0A504YQ12"/>
<accession>A0A504YQ12</accession>
<gene>
    <name evidence="2" type="ORF">FGIG_11098</name>
</gene>
<feature type="compositionally biased region" description="Basic residues" evidence="1">
    <location>
        <begin position="190"/>
        <end position="199"/>
    </location>
</feature>
<evidence type="ECO:0000313" key="2">
    <source>
        <dbReference type="EMBL" id="TPP59998.1"/>
    </source>
</evidence>
<keyword evidence="3" id="KW-1185">Reference proteome</keyword>
<feature type="compositionally biased region" description="Polar residues" evidence="1">
    <location>
        <begin position="173"/>
        <end position="187"/>
    </location>
</feature>
<dbReference type="OrthoDB" id="6255341at2759"/>
<sequence>MDIAILLGPMHETKPSMTTDLTFVFQSARQQVTNRFEVEQIMIQSNGPYTGYTLKPALLRCPTSVHIHRYPKEWILKGIPSTVHSSESESEEAARWFTRSDRNRWPVQPCVCCYDPFQSQFGGHDQLKRLQREHHVGALRAYQRTEHASLLPWNLSVHIITLSEMCKHHQQEAQDSTAPVFDSSTINPRPGHKLPRRYQRAASSAATTAAVTATTTAEMAASTAVTTASRSPMLPFRDESTNRSRVTGSLSTDNVAQGATQTGSWPRKTDMTSALVGSRKKWFFMQARLLHPVTRTNMEIDGSTRPTNVFLTEHVRQFETTTTVPPLSKARLLHPVTRTNMEIDGSTRPTNVFLTEHVRQFETTTTVPPLSKVNIPHAQTAPNIQSLTSVFRDVTIEPRGHDLTTPPFRSCSLLHLSQPDLVHNQLRGSRVEFVRVPLPDCVVLRLEALIPSDRTRTPRLFASQSVSTSCPLRNTLTGYNHLRLQMHEDQSAMVTCLEPQGTQHQWKHRILRQSVGLLLFCKIHMEVYSPSCFGELMDSVQMEYSSRSNSLNRRTIQPSIPSIPYSSSLLFPANLHTGTFDRTSIMDPFWTTDSASDEPPAHDVF</sequence>
<protein>
    <submittedName>
        <fullName evidence="2">Uncharacterized protein</fullName>
    </submittedName>
</protein>
<dbReference type="AlphaFoldDB" id="A0A504YQ12"/>
<dbReference type="Proteomes" id="UP000316759">
    <property type="component" value="Unassembled WGS sequence"/>
</dbReference>
<reference evidence="2 3" key="1">
    <citation type="submission" date="2019-04" db="EMBL/GenBank/DDBJ databases">
        <title>Annotation for the trematode Fasciola gigantica.</title>
        <authorList>
            <person name="Choi Y.-J."/>
        </authorList>
    </citation>
    <scope>NUCLEOTIDE SEQUENCE [LARGE SCALE GENOMIC DNA]</scope>
    <source>
        <strain evidence="2">Uganda_cow_1</strain>
    </source>
</reference>
<feature type="region of interest" description="Disordered" evidence="1">
    <location>
        <begin position="170"/>
        <end position="202"/>
    </location>
</feature>
<name>A0A504YQ12_FASGI</name>
<proteinExistence type="predicted"/>
<organism evidence="2 3">
    <name type="scientific">Fasciola gigantica</name>
    <name type="common">Giant liver fluke</name>
    <dbReference type="NCBI Taxonomy" id="46835"/>
    <lineage>
        <taxon>Eukaryota</taxon>
        <taxon>Metazoa</taxon>
        <taxon>Spiralia</taxon>
        <taxon>Lophotrochozoa</taxon>
        <taxon>Platyhelminthes</taxon>
        <taxon>Trematoda</taxon>
        <taxon>Digenea</taxon>
        <taxon>Plagiorchiida</taxon>
        <taxon>Echinostomata</taxon>
        <taxon>Echinostomatoidea</taxon>
        <taxon>Fasciolidae</taxon>
        <taxon>Fasciola</taxon>
    </lineage>
</organism>
<comment type="caution">
    <text evidence="2">The sequence shown here is derived from an EMBL/GenBank/DDBJ whole genome shotgun (WGS) entry which is preliminary data.</text>
</comment>
<feature type="region of interest" description="Disordered" evidence="1">
    <location>
        <begin position="222"/>
        <end position="270"/>
    </location>
</feature>
<dbReference type="EMBL" id="SUNJ01009974">
    <property type="protein sequence ID" value="TPP59998.1"/>
    <property type="molecule type" value="Genomic_DNA"/>
</dbReference>